<dbReference type="Pfam" id="PF00078">
    <property type="entry name" value="RVT_1"/>
    <property type="match status" value="1"/>
</dbReference>
<dbReference type="GeneTree" id="ENSGT01120000271821"/>
<feature type="transmembrane region" description="Helical" evidence="2">
    <location>
        <begin position="38"/>
        <end position="55"/>
    </location>
</feature>
<dbReference type="Ensembl" id="ENSXMAT00000028537.1">
    <property type="protein sequence ID" value="ENSXMAP00000041140.1"/>
    <property type="gene ID" value="ENSXMAG00000028467.1"/>
</dbReference>
<evidence type="ECO:0000259" key="3">
    <source>
        <dbReference type="PROSITE" id="PS50878"/>
    </source>
</evidence>
<dbReference type="PANTHER" id="PTHR47510">
    <property type="entry name" value="REVERSE TRANSCRIPTASE DOMAIN-CONTAINING PROTEIN"/>
    <property type="match status" value="1"/>
</dbReference>
<reference evidence="5" key="1">
    <citation type="submission" date="2012-01" db="EMBL/GenBank/DDBJ databases">
        <authorList>
            <person name="Walter R."/>
            <person name="Schartl M."/>
            <person name="Warren W."/>
        </authorList>
    </citation>
    <scope>NUCLEOTIDE SEQUENCE [LARGE SCALE GENOMIC DNA]</scope>
    <source>
        <strain evidence="5">JP 163 A</strain>
    </source>
</reference>
<name>A0A3B5RDP3_XIPMA</name>
<feature type="compositionally biased region" description="Basic residues" evidence="1">
    <location>
        <begin position="103"/>
        <end position="119"/>
    </location>
</feature>
<keyword evidence="2" id="KW-1133">Transmembrane helix</keyword>
<evidence type="ECO:0000256" key="2">
    <source>
        <dbReference type="SAM" id="Phobius"/>
    </source>
</evidence>
<dbReference type="SUPFAM" id="SSF56219">
    <property type="entry name" value="DNase I-like"/>
    <property type="match status" value="1"/>
</dbReference>
<dbReference type="OMA" id="HINSCVG"/>
<dbReference type="InterPro" id="IPR015095">
    <property type="entry name" value="AlkB_hom8_N"/>
</dbReference>
<feature type="region of interest" description="Disordered" evidence="1">
    <location>
        <begin position="103"/>
        <end position="123"/>
    </location>
</feature>
<organism evidence="4 5">
    <name type="scientific">Xiphophorus maculatus</name>
    <name type="common">Southern platyfish</name>
    <name type="synonym">Platypoecilus maculatus</name>
    <dbReference type="NCBI Taxonomy" id="8083"/>
    <lineage>
        <taxon>Eukaryota</taxon>
        <taxon>Metazoa</taxon>
        <taxon>Chordata</taxon>
        <taxon>Craniata</taxon>
        <taxon>Vertebrata</taxon>
        <taxon>Euteleostomi</taxon>
        <taxon>Actinopterygii</taxon>
        <taxon>Neopterygii</taxon>
        <taxon>Teleostei</taxon>
        <taxon>Neoteleostei</taxon>
        <taxon>Acanthomorphata</taxon>
        <taxon>Ovalentaria</taxon>
        <taxon>Atherinomorphae</taxon>
        <taxon>Cyprinodontiformes</taxon>
        <taxon>Poeciliidae</taxon>
        <taxon>Poeciliinae</taxon>
        <taxon>Xiphophorus</taxon>
    </lineage>
</organism>
<reference evidence="5" key="2">
    <citation type="journal article" date="2013" name="Nat. Genet.">
        <title>The genome of the platyfish, Xiphophorus maculatus, provides insights into evolutionary adaptation and several complex traits.</title>
        <authorList>
            <person name="Schartl M."/>
            <person name="Walter R.B."/>
            <person name="Shen Y."/>
            <person name="Garcia T."/>
            <person name="Catchen J."/>
            <person name="Amores A."/>
            <person name="Braasch I."/>
            <person name="Chalopin D."/>
            <person name="Volff J.N."/>
            <person name="Lesch K.P."/>
            <person name="Bisazza A."/>
            <person name="Minx P."/>
            <person name="Hillier L."/>
            <person name="Wilson R.K."/>
            <person name="Fuerstenberg S."/>
            <person name="Boore J."/>
            <person name="Searle S."/>
            <person name="Postlethwait J.H."/>
            <person name="Warren W.C."/>
        </authorList>
    </citation>
    <scope>NUCLEOTIDE SEQUENCE [LARGE SCALE GENOMIC DNA]</scope>
    <source>
        <strain evidence="5">JP 163 A</strain>
    </source>
</reference>
<dbReference type="InterPro" id="IPR036691">
    <property type="entry name" value="Endo/exonu/phosph_ase_sf"/>
</dbReference>
<evidence type="ECO:0000313" key="5">
    <source>
        <dbReference type="Proteomes" id="UP000002852"/>
    </source>
</evidence>
<dbReference type="InterPro" id="IPR000477">
    <property type="entry name" value="RT_dom"/>
</dbReference>
<dbReference type="PANTHER" id="PTHR47510:SF3">
    <property type="entry name" value="ENDO_EXONUCLEASE_PHOSPHATASE DOMAIN-CONTAINING PROTEIN"/>
    <property type="match status" value="1"/>
</dbReference>
<dbReference type="InterPro" id="IPR043502">
    <property type="entry name" value="DNA/RNA_pol_sf"/>
</dbReference>
<dbReference type="Pfam" id="PF09004">
    <property type="entry name" value="ALKBH8_N"/>
    <property type="match status" value="1"/>
</dbReference>
<dbReference type="PROSITE" id="PS50878">
    <property type="entry name" value="RT_POL"/>
    <property type="match status" value="1"/>
</dbReference>
<keyword evidence="5" id="KW-1185">Reference proteome</keyword>
<dbReference type="GO" id="GO:0008168">
    <property type="term" value="F:methyltransferase activity"/>
    <property type="evidence" value="ECO:0007669"/>
    <property type="project" value="InterPro"/>
</dbReference>
<protein>
    <recommendedName>
        <fullName evidence="3">Reverse transcriptase domain-containing protein</fullName>
    </recommendedName>
</protein>
<evidence type="ECO:0000256" key="1">
    <source>
        <dbReference type="SAM" id="MobiDB-lite"/>
    </source>
</evidence>
<proteinExistence type="predicted"/>
<reference evidence="4" key="3">
    <citation type="submission" date="2025-08" db="UniProtKB">
        <authorList>
            <consortium name="Ensembl"/>
        </authorList>
    </citation>
    <scope>IDENTIFICATION</scope>
    <source>
        <strain evidence="4">JP 163 A</strain>
    </source>
</reference>
<keyword evidence="2" id="KW-0472">Membrane</keyword>
<dbReference type="Proteomes" id="UP000002852">
    <property type="component" value="Unassembled WGS sequence"/>
</dbReference>
<sequence length="1005" mass="113318">MLLQQTSPTTVLLEEFRSISDHYKMAARVDAAARSSRVFVFFSLFLLMSSLNTLLEAVTTYSRLELWDIGTQFGLHTPTKLDFIPPELLRTPGTMIIPPLLPRRRRRQRKQKRGKRAGVRARLQASPHKPALPSLFLANARSLVNKIDEMRLRITSRRMDSCVTVVTETWLEDNIPDAAVEITGRALFRADRTAASGKGRGGGLALYVHNAWCTATHSVGTFCSPDLEYLAVKCRPFKLVRELSSIVIVAVYIPPRANAKLALEELYCLISVQMNSNPEAAVIVAGDFNHVELKAVFPKFHKSINFPTRDNNILDQVYCNIPGAYKAVAAPHLGMSDHISVELIPVYKPLACRTKPTTRIVQVWTEEASSALQDCFEHTDWSVFRDGADLEEYSSSVLSYVQFCTDAVLPVKTIKVFPNQKPWLDSTVQALLKARDAAYRSGDRLAYSRARSELKKGIKQAKLQYKQQIEEHFINNNPRSMWRGIRTMTDYKHSTQLTSRDPTLPDTLNSFFVRFDTAGSREAVHLPQLEEQHQPLVLQKHQVTSTLRSINTHKAPGPDKVSGQTLKTCADQLAGVFLDIFKLSLQLAMVPECLKSSTIIPVPKKRSITSLNDYRPVALTPVIMKCFERILLRYIRDFIPANLDSLQFAYRANRSTEDAVSITLHTALTHLQHPNTYVRMLFVDFSSAFNTVIPDKLVLKLLEVGLPASLCHWIRDFLTNRPQVVRISGSTSSPLVLNTGTPQGCVLSPALFTLFTHDCVAIHPTNTVVKYADDTTVVGLISDNNETHYREEILQLTQWCSANNLVLNTGKTKEVIVDYRRSRKTDHTPLLIDGEVVERVDNIKFLGLHITSDLSWNTNTSHLVKKAQQRLFFLRKLRRAGLSSRLLVNFYRAMIESILCLNMTVWYGSCTALERKQLTRVVRTAQGIVGCPLPDLDSIYTDRVKKRAGSIAMDSSHPGHRLFVPLPSGKRYRNIRTTTNRLRNSFFPTAVRAITPCRPPLPHIS</sequence>
<dbReference type="SUPFAM" id="SSF56672">
    <property type="entry name" value="DNA/RNA polymerases"/>
    <property type="match status" value="1"/>
</dbReference>
<accession>A0A3B5RDP3</accession>
<reference evidence="4" key="4">
    <citation type="submission" date="2025-09" db="UniProtKB">
        <authorList>
            <consortium name="Ensembl"/>
        </authorList>
    </citation>
    <scope>IDENTIFICATION</scope>
    <source>
        <strain evidence="4">JP 163 A</strain>
    </source>
</reference>
<dbReference type="GO" id="GO:0016706">
    <property type="term" value="F:2-oxoglutarate-dependent dioxygenase activity"/>
    <property type="evidence" value="ECO:0007669"/>
    <property type="project" value="InterPro"/>
</dbReference>
<dbReference type="AlphaFoldDB" id="A0A3B5RDP3"/>
<dbReference type="Gene3D" id="3.60.10.10">
    <property type="entry name" value="Endonuclease/exonuclease/phosphatase"/>
    <property type="match status" value="1"/>
</dbReference>
<dbReference type="CDD" id="cd01650">
    <property type="entry name" value="RT_nLTR_like"/>
    <property type="match status" value="1"/>
</dbReference>
<evidence type="ECO:0000313" key="4">
    <source>
        <dbReference type="Ensembl" id="ENSXMAP00000041140.1"/>
    </source>
</evidence>
<dbReference type="InParanoid" id="A0A3B5RDP3"/>
<feature type="domain" description="Reverse transcriptase" evidence="3">
    <location>
        <begin position="583"/>
        <end position="850"/>
    </location>
</feature>
<keyword evidence="2" id="KW-0812">Transmembrane</keyword>